<dbReference type="NCBIfam" id="NF001679">
    <property type="entry name" value="PRK00440.1"/>
    <property type="match status" value="1"/>
</dbReference>
<feature type="unsure residue" description="D or N" evidence="8">
    <location>
        <position position="45"/>
    </location>
</feature>
<dbReference type="GO" id="GO:0006281">
    <property type="term" value="P:DNA repair"/>
    <property type="evidence" value="ECO:0007669"/>
    <property type="project" value="TreeGrafter"/>
</dbReference>
<keyword evidence="9" id="KW-1185">Reference proteome</keyword>
<dbReference type="InterPro" id="IPR013748">
    <property type="entry name" value="Rep_factorC_C"/>
</dbReference>
<keyword evidence="6" id="KW-0539">Nucleus</keyword>
<dbReference type="PANTHER" id="PTHR11669:SF9">
    <property type="entry name" value="REPLICATION FACTOR C SUBUNIT 5"/>
    <property type="match status" value="1"/>
</dbReference>
<evidence type="ECO:0000259" key="7">
    <source>
        <dbReference type="SMART" id="SM00382"/>
    </source>
</evidence>
<gene>
    <name evidence="8" type="ORF">AWRI3580_g3885</name>
</gene>
<evidence type="ECO:0000256" key="5">
    <source>
        <dbReference type="ARBA" id="ARBA00022840"/>
    </source>
</evidence>
<dbReference type="InterPro" id="IPR050238">
    <property type="entry name" value="DNA_Rep/Repair_Clamp_Loader"/>
</dbReference>
<evidence type="ECO:0000256" key="6">
    <source>
        <dbReference type="ARBA" id="ARBA00023242"/>
    </source>
</evidence>
<dbReference type="GO" id="GO:0031391">
    <property type="term" value="C:Elg1 RFC-like complex"/>
    <property type="evidence" value="ECO:0007669"/>
    <property type="project" value="TreeGrafter"/>
</dbReference>
<dbReference type="InterPro" id="IPR003593">
    <property type="entry name" value="AAA+_ATPase"/>
</dbReference>
<dbReference type="SUPFAM" id="SSF52540">
    <property type="entry name" value="P-loop containing nucleoside triphosphate hydrolases"/>
    <property type="match status" value="1"/>
</dbReference>
<dbReference type="Pfam" id="PF08542">
    <property type="entry name" value="Rep_fac_C"/>
    <property type="match status" value="1"/>
</dbReference>
<comment type="caution">
    <text evidence="8">The sequence shown here is derived from an EMBL/GenBank/DDBJ whole genome shotgun (WGS) entry which is preliminary data.</text>
</comment>
<dbReference type="PANTHER" id="PTHR11669">
    <property type="entry name" value="REPLICATION FACTOR C / DNA POLYMERASE III GAMMA-TAU SUBUNIT"/>
    <property type="match status" value="1"/>
</dbReference>
<dbReference type="CDD" id="cd18140">
    <property type="entry name" value="HLD_clamp_RFC"/>
    <property type="match status" value="1"/>
</dbReference>
<dbReference type="InterPro" id="IPR047854">
    <property type="entry name" value="RFC_lid"/>
</dbReference>
<feature type="domain" description="AAA+ ATPase" evidence="7">
    <location>
        <begin position="48"/>
        <end position="184"/>
    </location>
</feature>
<protein>
    <submittedName>
        <fullName evidence="8">Replication factor C subunit 3</fullName>
    </submittedName>
</protein>
<dbReference type="AlphaFoldDB" id="A0A1E5R5E3"/>
<evidence type="ECO:0000256" key="2">
    <source>
        <dbReference type="ARBA" id="ARBA00005378"/>
    </source>
</evidence>
<evidence type="ECO:0000256" key="4">
    <source>
        <dbReference type="ARBA" id="ARBA00022741"/>
    </source>
</evidence>
<dbReference type="Gene3D" id="1.10.8.60">
    <property type="match status" value="1"/>
</dbReference>
<dbReference type="InterPro" id="IPR003959">
    <property type="entry name" value="ATPase_AAA_core"/>
</dbReference>
<dbReference type="GO" id="GO:0003689">
    <property type="term" value="F:DNA clamp loader activity"/>
    <property type="evidence" value="ECO:0007669"/>
    <property type="project" value="TreeGrafter"/>
</dbReference>
<dbReference type="InterPro" id="IPR008921">
    <property type="entry name" value="DNA_pol3_clamp-load_cplx_C"/>
</dbReference>
<dbReference type="InterPro" id="IPR027417">
    <property type="entry name" value="P-loop_NTPase"/>
</dbReference>
<evidence type="ECO:0000313" key="9">
    <source>
        <dbReference type="Proteomes" id="UP000095358"/>
    </source>
</evidence>
<dbReference type="CDD" id="cd00009">
    <property type="entry name" value="AAA"/>
    <property type="match status" value="1"/>
</dbReference>
<dbReference type="SMART" id="SM00382">
    <property type="entry name" value="AAA"/>
    <property type="match status" value="1"/>
</dbReference>
<dbReference type="EMBL" id="LPNN01000010">
    <property type="protein sequence ID" value="OEJ81763.1"/>
    <property type="molecule type" value="Genomic_DNA"/>
</dbReference>
<organism evidence="8 9">
    <name type="scientific">Hanseniaspora uvarum</name>
    <name type="common">Yeast</name>
    <name type="synonym">Kloeckera apiculata</name>
    <dbReference type="NCBI Taxonomy" id="29833"/>
    <lineage>
        <taxon>Eukaryota</taxon>
        <taxon>Fungi</taxon>
        <taxon>Dikarya</taxon>
        <taxon>Ascomycota</taxon>
        <taxon>Saccharomycotina</taxon>
        <taxon>Saccharomycetes</taxon>
        <taxon>Saccharomycodales</taxon>
        <taxon>Saccharomycodaceae</taxon>
        <taxon>Hanseniaspora</taxon>
    </lineage>
</organism>
<dbReference type="GO" id="GO:0003677">
    <property type="term" value="F:DNA binding"/>
    <property type="evidence" value="ECO:0007669"/>
    <property type="project" value="InterPro"/>
</dbReference>
<evidence type="ECO:0000256" key="1">
    <source>
        <dbReference type="ARBA" id="ARBA00004123"/>
    </source>
</evidence>
<dbReference type="GO" id="GO:0005663">
    <property type="term" value="C:DNA replication factor C complex"/>
    <property type="evidence" value="ECO:0007669"/>
    <property type="project" value="TreeGrafter"/>
</dbReference>
<dbReference type="GO" id="GO:0016887">
    <property type="term" value="F:ATP hydrolysis activity"/>
    <property type="evidence" value="ECO:0007669"/>
    <property type="project" value="InterPro"/>
</dbReference>
<dbReference type="GO" id="GO:0031389">
    <property type="term" value="C:Rad17 RFC-like complex"/>
    <property type="evidence" value="ECO:0007669"/>
    <property type="project" value="TreeGrafter"/>
</dbReference>
<feature type="unsure residue" description="E or Q" evidence="8">
    <location>
        <position position="42"/>
    </location>
</feature>
<dbReference type="VEuPathDB" id="FungiDB:AWRI3580_g3885"/>
<proteinExistence type="inferred from homology"/>
<dbReference type="STRING" id="29833.A0A1E5R5E3"/>
<evidence type="ECO:0000313" key="8">
    <source>
        <dbReference type="EMBL" id="OEJ81763.1"/>
    </source>
</evidence>
<keyword evidence="4" id="KW-0547">Nucleotide-binding</keyword>
<keyword evidence="3" id="KW-0235">DNA replication</keyword>
<comment type="similarity">
    <text evidence="2">Belongs to the activator 1 small subunits family.</text>
</comment>
<keyword evidence="5" id="KW-0067">ATP-binding</keyword>
<dbReference type="GO" id="GO:0031390">
    <property type="term" value="C:Ctf18 RFC-like complex"/>
    <property type="evidence" value="ECO:0007669"/>
    <property type="project" value="TreeGrafter"/>
</dbReference>
<dbReference type="Proteomes" id="UP000095358">
    <property type="component" value="Unassembled WGS sequence"/>
</dbReference>
<comment type="subcellular location">
    <subcellularLocation>
        <location evidence="1">Nucleus</location>
    </subcellularLocation>
</comment>
<dbReference type="Gene3D" id="3.40.50.300">
    <property type="entry name" value="P-loop containing nucleotide triphosphate hydrolases"/>
    <property type="match status" value="1"/>
</dbReference>
<dbReference type="Pfam" id="PF00004">
    <property type="entry name" value="AAA"/>
    <property type="match status" value="1"/>
</dbReference>
<sequence length="344" mass="38686">MSITNEDNLPWIEKYRPNTLDEVYGQDSITSTLRNFIRNSSEDNDSISLPHMLFYGPPGTGKTSMVIALAKEIYGADNYRKNIIELNASDDRGIDVVRNQIKDFASTRQISFGSSNKKNLKMFKLVILDEADAMTNIAQNALRRIIEKYTKNVRFVILANYSYKIIPALMSRCTRFRFQPLPLESSHIRMKNIISMESIQVEDSAVLAILKISKGDMRKSLNILQACNTTLSVEDKSSIDEAMVYECVGLPNKEDINDCFASILNDSIQTSYFALSSLQKDKGLALIDIINGFVEILVEYDIEVSKKQKLLIKLAELEYGISKGGNNDIQTSSMIGLLKSCLVD</sequence>
<dbReference type="FunFam" id="3.40.50.300:FF:000129">
    <property type="entry name" value="Replication factor C subunit 5"/>
    <property type="match status" value="1"/>
</dbReference>
<evidence type="ECO:0000256" key="3">
    <source>
        <dbReference type="ARBA" id="ARBA00022705"/>
    </source>
</evidence>
<dbReference type="FunFam" id="1.20.272.10:FF:000004">
    <property type="entry name" value="Replication factor C subunit 5"/>
    <property type="match status" value="1"/>
</dbReference>
<dbReference type="SUPFAM" id="SSF48019">
    <property type="entry name" value="post-AAA+ oligomerization domain-like"/>
    <property type="match status" value="1"/>
</dbReference>
<name>A0A1E5R5E3_HANUV</name>
<reference evidence="9" key="1">
    <citation type="journal article" date="2016" name="Genome Announc.">
        <title>Genome sequences of three species of Hanseniaspora isolated from spontaneous wine fermentations.</title>
        <authorList>
            <person name="Sternes P.R."/>
            <person name="Lee D."/>
            <person name="Kutyna D.R."/>
            <person name="Borneman A.R."/>
        </authorList>
    </citation>
    <scope>NUCLEOTIDE SEQUENCE [LARGE SCALE GENOMIC DNA]</scope>
    <source>
        <strain evidence="9">AWRI3580</strain>
    </source>
</reference>
<dbReference type="Gene3D" id="1.20.272.10">
    <property type="match status" value="1"/>
</dbReference>
<accession>A0A1E5R5E3</accession>
<dbReference type="GO" id="GO:0006271">
    <property type="term" value="P:DNA strand elongation involved in DNA replication"/>
    <property type="evidence" value="ECO:0007669"/>
    <property type="project" value="UniProtKB-ARBA"/>
</dbReference>
<dbReference type="OrthoDB" id="4199794at2759"/>
<dbReference type="GO" id="GO:0005524">
    <property type="term" value="F:ATP binding"/>
    <property type="evidence" value="ECO:0007669"/>
    <property type="project" value="UniProtKB-KW"/>
</dbReference>